<keyword evidence="4 12" id="KW-0963">Cytoplasm</keyword>
<evidence type="ECO:0000256" key="8">
    <source>
        <dbReference type="ARBA" id="ARBA00022833"/>
    </source>
</evidence>
<dbReference type="InterPro" id="IPR014729">
    <property type="entry name" value="Rossmann-like_a/b/a_fold"/>
</dbReference>
<dbReference type="NCBIfam" id="TIGR00435">
    <property type="entry name" value="cysS"/>
    <property type="match status" value="1"/>
</dbReference>
<comment type="caution">
    <text evidence="16">The sequence shown here is derived from an EMBL/GenBank/DDBJ whole genome shotgun (WGS) entry which is preliminary data.</text>
</comment>
<keyword evidence="7 12" id="KW-0547">Nucleotide-binding</keyword>
<sequence>MRLYNTLGRKIQDLHPIKPGEIGVYACGPTVYWFAHVGNLRTYVFVDVLRRALARSGLKVKLVMNVTDVGHLSSDADEGEDKMLIAMRREGKTAYDIARFYEEAFVKDLGRLNILPADAMPRATDHIEGQIDMIKRLEKNGFTYQTADGIYFDTSKLPEYGMLSGQKAEDKKAGARVEMGEKKNPTDFALWKISPSTSSGHKREMEWESPWGKGFPGWHIECSAMSKQYLGAPFDIHTGGIDHVPVHHENEIAQTQGAEGVLEANVWMHGEFLTVDGGKMSKSLGNLFTLDDLMSRGYDPLAFRYFCFGAHYRTKLNFTWEALTAAQNALNRLREIVRGWDTPGNVGCADHENAFLAAIEDDLNTPEALAAMWKMIEDASLPTSARSRTVLFMDQVFGLKLGEFIGKPVEVPEDVKMLVQAREAARKAKDWKESDRLRDEIATRGFTVEDGLHGPVIKKA</sequence>
<evidence type="ECO:0000259" key="13">
    <source>
        <dbReference type="Pfam" id="PF01406"/>
    </source>
</evidence>
<dbReference type="PANTHER" id="PTHR10890">
    <property type="entry name" value="CYSTEINYL-TRNA SYNTHETASE"/>
    <property type="match status" value="1"/>
</dbReference>
<dbReference type="GO" id="GO:0008270">
    <property type="term" value="F:zinc ion binding"/>
    <property type="evidence" value="ECO:0007669"/>
    <property type="project" value="UniProtKB-UniRule"/>
</dbReference>
<keyword evidence="9 12" id="KW-0067">ATP-binding</keyword>
<protein>
    <recommendedName>
        <fullName evidence="12">Cysteine--tRNA ligase</fullName>
        <ecNumber evidence="12">6.1.1.16</ecNumber>
    </recommendedName>
    <alternativeName>
        <fullName evidence="12">Cysteinyl-tRNA synthetase</fullName>
        <shortName evidence="12">CysRS</shortName>
    </alternativeName>
</protein>
<keyword evidence="8 12" id="KW-0862">Zinc</keyword>
<dbReference type="InterPro" id="IPR009080">
    <property type="entry name" value="tRNAsynth_Ia_anticodon-bd"/>
</dbReference>
<dbReference type="HAMAP" id="MF_00041">
    <property type="entry name" value="Cys_tRNA_synth"/>
    <property type="match status" value="1"/>
</dbReference>
<reference evidence="16 17" key="1">
    <citation type="journal article" date="2016" name="Nat. Commun.">
        <title>Thousands of microbial genomes shed light on interconnected biogeochemical processes in an aquifer system.</title>
        <authorList>
            <person name="Anantharaman K."/>
            <person name="Brown C.T."/>
            <person name="Hug L.A."/>
            <person name="Sharon I."/>
            <person name="Castelle C.J."/>
            <person name="Probst A.J."/>
            <person name="Thomas B.C."/>
            <person name="Singh A."/>
            <person name="Wilkins M.J."/>
            <person name="Karaoz U."/>
            <person name="Brodie E.L."/>
            <person name="Williams K.H."/>
            <person name="Hubbard S.S."/>
            <person name="Banfield J.F."/>
        </authorList>
    </citation>
    <scope>NUCLEOTIDE SEQUENCE [LARGE SCALE GENOMIC DNA]</scope>
</reference>
<evidence type="ECO:0000256" key="6">
    <source>
        <dbReference type="ARBA" id="ARBA00022723"/>
    </source>
</evidence>
<feature type="binding site" evidence="12">
    <location>
        <position position="27"/>
    </location>
    <ligand>
        <name>Zn(2+)</name>
        <dbReference type="ChEBI" id="CHEBI:29105"/>
    </ligand>
</feature>
<feature type="binding site" evidence="12">
    <location>
        <position position="247"/>
    </location>
    <ligand>
        <name>Zn(2+)</name>
        <dbReference type="ChEBI" id="CHEBI:29105"/>
    </ligand>
</feature>
<keyword evidence="6 12" id="KW-0479">Metal-binding</keyword>
<comment type="catalytic activity">
    <reaction evidence="12">
        <text>tRNA(Cys) + L-cysteine + ATP = L-cysteinyl-tRNA(Cys) + AMP + diphosphate</text>
        <dbReference type="Rhea" id="RHEA:17773"/>
        <dbReference type="Rhea" id="RHEA-COMP:9661"/>
        <dbReference type="Rhea" id="RHEA-COMP:9679"/>
        <dbReference type="ChEBI" id="CHEBI:30616"/>
        <dbReference type="ChEBI" id="CHEBI:33019"/>
        <dbReference type="ChEBI" id="CHEBI:35235"/>
        <dbReference type="ChEBI" id="CHEBI:78442"/>
        <dbReference type="ChEBI" id="CHEBI:78517"/>
        <dbReference type="ChEBI" id="CHEBI:456215"/>
        <dbReference type="EC" id="6.1.1.16"/>
    </reaction>
</comment>
<dbReference type="GO" id="GO:0004817">
    <property type="term" value="F:cysteine-tRNA ligase activity"/>
    <property type="evidence" value="ECO:0007669"/>
    <property type="project" value="UniProtKB-UniRule"/>
</dbReference>
<feature type="short sequence motif" description="'HIGH' region" evidence="12">
    <location>
        <begin position="29"/>
        <end position="39"/>
    </location>
</feature>
<dbReference type="InterPro" id="IPR056411">
    <property type="entry name" value="CysS_C"/>
</dbReference>
<dbReference type="SUPFAM" id="SSF52374">
    <property type="entry name" value="Nucleotidylyl transferase"/>
    <property type="match status" value="1"/>
</dbReference>
<dbReference type="Pfam" id="PF09190">
    <property type="entry name" value="DALR_2"/>
    <property type="match status" value="1"/>
</dbReference>
<evidence type="ECO:0000259" key="14">
    <source>
        <dbReference type="Pfam" id="PF09190"/>
    </source>
</evidence>
<gene>
    <name evidence="12" type="primary">cysS</name>
    <name evidence="16" type="ORF">A2856_02485</name>
</gene>
<dbReference type="GO" id="GO:0006423">
    <property type="term" value="P:cysteinyl-tRNA aminoacylation"/>
    <property type="evidence" value="ECO:0007669"/>
    <property type="project" value="UniProtKB-UniRule"/>
</dbReference>
<feature type="domain" description="Cysteinyl-tRNA ligase anticodon binding" evidence="15">
    <location>
        <begin position="410"/>
        <end position="450"/>
    </location>
</feature>
<evidence type="ECO:0000256" key="3">
    <source>
        <dbReference type="ARBA" id="ARBA00011245"/>
    </source>
</evidence>
<evidence type="ECO:0000256" key="7">
    <source>
        <dbReference type="ARBA" id="ARBA00022741"/>
    </source>
</evidence>
<keyword evidence="5 12" id="KW-0436">Ligase</keyword>
<dbReference type="AlphaFoldDB" id="A0A1F7TLW2"/>
<dbReference type="InterPro" id="IPR015803">
    <property type="entry name" value="Cys-tRNA-ligase"/>
</dbReference>
<dbReference type="SUPFAM" id="SSF47323">
    <property type="entry name" value="Anticodon-binding domain of a subclass of class I aminoacyl-tRNA synthetases"/>
    <property type="match status" value="1"/>
</dbReference>
<evidence type="ECO:0000256" key="12">
    <source>
        <dbReference type="HAMAP-Rule" id="MF_00041"/>
    </source>
</evidence>
<evidence type="ECO:0000313" key="17">
    <source>
        <dbReference type="Proteomes" id="UP000177885"/>
    </source>
</evidence>
<dbReference type="EMBL" id="MGDT01000007">
    <property type="protein sequence ID" value="OGL66534.1"/>
    <property type="molecule type" value="Genomic_DNA"/>
</dbReference>
<feature type="binding site" evidence="12">
    <location>
        <position position="282"/>
    </location>
    <ligand>
        <name>ATP</name>
        <dbReference type="ChEBI" id="CHEBI:30616"/>
    </ligand>
</feature>
<feature type="short sequence motif" description="'KMSKS' region" evidence="12">
    <location>
        <begin position="279"/>
        <end position="283"/>
    </location>
</feature>
<keyword evidence="11 12" id="KW-0030">Aminoacyl-tRNA synthetase</keyword>
<evidence type="ECO:0000256" key="9">
    <source>
        <dbReference type="ARBA" id="ARBA00022840"/>
    </source>
</evidence>
<dbReference type="Proteomes" id="UP000177885">
    <property type="component" value="Unassembled WGS sequence"/>
</dbReference>
<comment type="similarity">
    <text evidence="2 12">Belongs to the class-I aminoacyl-tRNA synthetase family.</text>
</comment>
<dbReference type="GO" id="GO:0005829">
    <property type="term" value="C:cytosol"/>
    <property type="evidence" value="ECO:0007669"/>
    <property type="project" value="TreeGrafter"/>
</dbReference>
<evidence type="ECO:0000256" key="2">
    <source>
        <dbReference type="ARBA" id="ARBA00005594"/>
    </source>
</evidence>
<evidence type="ECO:0000256" key="4">
    <source>
        <dbReference type="ARBA" id="ARBA00022490"/>
    </source>
</evidence>
<dbReference type="Gene3D" id="1.20.120.1910">
    <property type="entry name" value="Cysteine-tRNA ligase, C-terminal anti-codon recognition domain"/>
    <property type="match status" value="1"/>
</dbReference>
<dbReference type="Pfam" id="PF23493">
    <property type="entry name" value="CysS_C"/>
    <property type="match status" value="1"/>
</dbReference>
<name>A0A1F7TLW2_9BACT</name>
<evidence type="ECO:0000256" key="5">
    <source>
        <dbReference type="ARBA" id="ARBA00022598"/>
    </source>
</evidence>
<organism evidence="16 17">
    <name type="scientific">Candidatus Uhrbacteria bacterium RIFCSPHIGHO2_01_FULL_63_20</name>
    <dbReference type="NCBI Taxonomy" id="1802385"/>
    <lineage>
        <taxon>Bacteria</taxon>
        <taxon>Candidatus Uhriibacteriota</taxon>
    </lineage>
</organism>
<dbReference type="PANTHER" id="PTHR10890:SF3">
    <property type="entry name" value="CYSTEINE--TRNA LIGASE, CYTOPLASMIC"/>
    <property type="match status" value="1"/>
</dbReference>
<dbReference type="Pfam" id="PF01406">
    <property type="entry name" value="tRNA-synt_1e"/>
    <property type="match status" value="1"/>
</dbReference>
<comment type="subcellular location">
    <subcellularLocation>
        <location evidence="1 12">Cytoplasm</location>
    </subcellularLocation>
</comment>
<dbReference type="InterPro" id="IPR015273">
    <property type="entry name" value="Cys-tRNA-synt_Ia_DALR"/>
</dbReference>
<comment type="subunit">
    <text evidence="3 12">Monomer.</text>
</comment>
<dbReference type="GO" id="GO:0005524">
    <property type="term" value="F:ATP binding"/>
    <property type="evidence" value="ECO:0007669"/>
    <property type="project" value="UniProtKB-UniRule"/>
</dbReference>
<dbReference type="InterPro" id="IPR024909">
    <property type="entry name" value="Cys-tRNA/MSH_ligase"/>
</dbReference>
<dbReference type="EC" id="6.1.1.16" evidence="12"/>
<feature type="domain" description="tRNA synthetases class I catalytic" evidence="13">
    <location>
        <begin position="15"/>
        <end position="327"/>
    </location>
</feature>
<dbReference type="PRINTS" id="PR00983">
    <property type="entry name" value="TRNASYNTHCYS"/>
</dbReference>
<evidence type="ECO:0000313" key="16">
    <source>
        <dbReference type="EMBL" id="OGL66534.1"/>
    </source>
</evidence>
<comment type="cofactor">
    <cofactor evidence="12">
        <name>Zn(2+)</name>
        <dbReference type="ChEBI" id="CHEBI:29105"/>
    </cofactor>
    <text evidence="12">Binds 1 zinc ion per subunit.</text>
</comment>
<dbReference type="InterPro" id="IPR032678">
    <property type="entry name" value="tRNA-synt_1_cat_dom"/>
</dbReference>
<dbReference type="STRING" id="1802385.A2856_02485"/>
<feature type="domain" description="Cysteinyl-tRNA synthetase class Ia DALR" evidence="14">
    <location>
        <begin position="354"/>
        <end position="378"/>
    </location>
</feature>
<evidence type="ECO:0000256" key="1">
    <source>
        <dbReference type="ARBA" id="ARBA00004496"/>
    </source>
</evidence>
<feature type="binding site" evidence="12">
    <location>
        <position position="222"/>
    </location>
    <ligand>
        <name>Zn(2+)</name>
        <dbReference type="ChEBI" id="CHEBI:29105"/>
    </ligand>
</feature>
<keyword evidence="10 12" id="KW-0648">Protein biosynthesis</keyword>
<dbReference type="Gene3D" id="3.40.50.620">
    <property type="entry name" value="HUPs"/>
    <property type="match status" value="1"/>
</dbReference>
<feature type="binding site" evidence="12">
    <location>
        <position position="251"/>
    </location>
    <ligand>
        <name>Zn(2+)</name>
        <dbReference type="ChEBI" id="CHEBI:29105"/>
    </ligand>
</feature>
<accession>A0A1F7TLW2</accession>
<proteinExistence type="inferred from homology"/>
<evidence type="ECO:0000256" key="10">
    <source>
        <dbReference type="ARBA" id="ARBA00022917"/>
    </source>
</evidence>
<evidence type="ECO:0000256" key="11">
    <source>
        <dbReference type="ARBA" id="ARBA00023146"/>
    </source>
</evidence>
<dbReference type="CDD" id="cd00672">
    <property type="entry name" value="CysRS_core"/>
    <property type="match status" value="1"/>
</dbReference>
<evidence type="ECO:0000259" key="15">
    <source>
        <dbReference type="Pfam" id="PF23493"/>
    </source>
</evidence>